<dbReference type="InterPro" id="IPR013025">
    <property type="entry name" value="Ribosomal_uL23-like"/>
</dbReference>
<evidence type="ECO:0000313" key="9">
    <source>
        <dbReference type="EMBL" id="VDB97608.1"/>
    </source>
</evidence>
<reference evidence="9 11" key="2">
    <citation type="submission" date="2018-08" db="EMBL/GenBank/DDBJ databases">
        <authorList>
            <person name="Lorentzen P. G. S. M."/>
        </authorList>
    </citation>
    <scope>NUCLEOTIDE SEQUENCE [LARGE SCALE GENOMIC DNA]</scope>
    <source>
        <strain evidence="9 11">CRBO_1381</strain>
    </source>
</reference>
<keyword evidence="3 6" id="KW-0694">RNA-binding</keyword>
<organism evidence="8 10">
    <name type="scientific">Oenococcus oeni</name>
    <name type="common">Leuconostoc oenos</name>
    <dbReference type="NCBI Taxonomy" id="1247"/>
    <lineage>
        <taxon>Bacteria</taxon>
        <taxon>Bacillati</taxon>
        <taxon>Bacillota</taxon>
        <taxon>Bacilli</taxon>
        <taxon>Lactobacillales</taxon>
        <taxon>Lactobacillaceae</taxon>
        <taxon>Oenococcus</taxon>
    </lineage>
</organism>
<dbReference type="GO" id="GO:0006412">
    <property type="term" value="P:translation"/>
    <property type="evidence" value="ECO:0007669"/>
    <property type="project" value="UniProtKB-UniRule"/>
</dbReference>
<dbReference type="GO" id="GO:1990904">
    <property type="term" value="C:ribonucleoprotein complex"/>
    <property type="evidence" value="ECO:0007669"/>
    <property type="project" value="UniProtKB-KW"/>
</dbReference>
<evidence type="ECO:0000256" key="3">
    <source>
        <dbReference type="ARBA" id="ARBA00022884"/>
    </source>
</evidence>
<proteinExistence type="inferred from homology"/>
<dbReference type="FunFam" id="3.30.70.330:FF:000001">
    <property type="entry name" value="50S ribosomal protein L23"/>
    <property type="match status" value="1"/>
</dbReference>
<dbReference type="SUPFAM" id="SSF54189">
    <property type="entry name" value="Ribosomal proteins S24e, L23 and L15e"/>
    <property type="match status" value="1"/>
</dbReference>
<protein>
    <recommendedName>
        <fullName evidence="6">Large ribosomal subunit protein uL23</fullName>
    </recommendedName>
</protein>
<accession>A0A483BBT2</accession>
<sequence length="99" mass="11171">MQARDVILRPIITESSMAGADRKVYQFEVNRKATKTDVKVAVADVFGVTVKKVNIANVRGKNKRMGRYQGLTRNRKKATVSLTADSKDIEVFKNQEENK</sequence>
<dbReference type="EMBL" id="MLOK01000027">
    <property type="protein sequence ID" value="OIM21685.1"/>
    <property type="molecule type" value="Genomic_DNA"/>
</dbReference>
<evidence type="ECO:0000256" key="5">
    <source>
        <dbReference type="ARBA" id="ARBA00023274"/>
    </source>
</evidence>
<keyword evidence="4 6" id="KW-0689">Ribosomal protein</keyword>
<dbReference type="Proteomes" id="UP000294726">
    <property type="component" value="Chromosome"/>
</dbReference>
<evidence type="ECO:0000313" key="7">
    <source>
        <dbReference type="EMBL" id="MDV7715534.1"/>
    </source>
</evidence>
<dbReference type="EMBL" id="WERV01000005">
    <property type="protein sequence ID" value="MDV7715534.1"/>
    <property type="molecule type" value="Genomic_DNA"/>
</dbReference>
<gene>
    <name evidence="6 9" type="primary">rplW</name>
    <name evidence="8" type="ORF">ATX59_02835</name>
    <name evidence="7" type="ORF">GA838_07235</name>
    <name evidence="9" type="ORF">OENI_0564</name>
</gene>
<evidence type="ECO:0000256" key="4">
    <source>
        <dbReference type="ARBA" id="ARBA00022980"/>
    </source>
</evidence>
<reference evidence="7" key="3">
    <citation type="submission" date="2019-10" db="EMBL/GenBank/DDBJ databases">
        <title>Malate fermentation in French cider.</title>
        <authorList>
            <person name="Cousin F.J."/>
            <person name="Medina Fernandez S."/>
            <person name="Misery B."/>
            <person name="Laplace J.-M."/>
            <person name="Cretenet M."/>
        </authorList>
    </citation>
    <scope>NUCLEOTIDE SEQUENCE</scope>
    <source>
        <strain evidence="7">UCMA15129</strain>
    </source>
</reference>
<keyword evidence="2 6" id="KW-0699">rRNA-binding</keyword>
<evidence type="ECO:0000256" key="2">
    <source>
        <dbReference type="ARBA" id="ARBA00022730"/>
    </source>
</evidence>
<evidence type="ECO:0000313" key="10">
    <source>
        <dbReference type="Proteomes" id="UP000181728"/>
    </source>
</evidence>
<dbReference type="Gene3D" id="3.30.70.330">
    <property type="match status" value="1"/>
</dbReference>
<dbReference type="RefSeq" id="WP_002817273.1">
    <property type="nucleotide sequence ID" value="NZ_CP014324.1"/>
</dbReference>
<dbReference type="GO" id="GO:0003735">
    <property type="term" value="F:structural constituent of ribosome"/>
    <property type="evidence" value="ECO:0007669"/>
    <property type="project" value="InterPro"/>
</dbReference>
<dbReference type="GO" id="GO:0005840">
    <property type="term" value="C:ribosome"/>
    <property type="evidence" value="ECO:0007669"/>
    <property type="project" value="UniProtKB-KW"/>
</dbReference>
<dbReference type="HAMAP" id="MF_01369_B">
    <property type="entry name" value="Ribosomal_uL23_B"/>
    <property type="match status" value="1"/>
</dbReference>
<dbReference type="EMBL" id="LR031358">
    <property type="protein sequence ID" value="VDB97608.1"/>
    <property type="molecule type" value="Genomic_DNA"/>
</dbReference>
<dbReference type="AlphaFoldDB" id="A0A483BBT2"/>
<dbReference type="GeneID" id="75065419"/>
<comment type="function">
    <text evidence="6">One of the early assembly proteins it binds 23S rRNA. One of the proteins that surrounds the polypeptide exit tunnel on the outside of the ribosome. Forms the main docking site for trigger factor binding to the ribosome.</text>
</comment>
<dbReference type="Proteomes" id="UP000181728">
    <property type="component" value="Unassembled WGS sequence"/>
</dbReference>
<comment type="subunit">
    <text evidence="6">Part of the 50S ribosomal subunit. Contacts protein L29, and trigger factor when it is bound to the ribosome.</text>
</comment>
<dbReference type="Pfam" id="PF00276">
    <property type="entry name" value="Ribosomal_L23"/>
    <property type="match status" value="1"/>
</dbReference>
<evidence type="ECO:0000313" key="8">
    <source>
        <dbReference type="EMBL" id="OIM21685.1"/>
    </source>
</evidence>
<dbReference type="GO" id="GO:0019843">
    <property type="term" value="F:rRNA binding"/>
    <property type="evidence" value="ECO:0007669"/>
    <property type="project" value="UniProtKB-UniRule"/>
</dbReference>
<dbReference type="PANTHER" id="PTHR11620">
    <property type="entry name" value="60S RIBOSOMAL PROTEIN L23A"/>
    <property type="match status" value="1"/>
</dbReference>
<dbReference type="NCBIfam" id="NF004363">
    <property type="entry name" value="PRK05738.2-4"/>
    <property type="match status" value="1"/>
</dbReference>
<keyword evidence="5 6" id="KW-0687">Ribonucleoprotein</keyword>
<dbReference type="InterPro" id="IPR012677">
    <property type="entry name" value="Nucleotide-bd_a/b_plait_sf"/>
</dbReference>
<dbReference type="SMR" id="A0A483BBT2"/>
<comment type="similarity">
    <text evidence="1 6">Belongs to the universal ribosomal protein uL23 family.</text>
</comment>
<dbReference type="InterPro" id="IPR012678">
    <property type="entry name" value="Ribosomal_uL23/eL15/eS24_sf"/>
</dbReference>
<name>A0A483BBT2_OENOE</name>
<dbReference type="Proteomes" id="UP001281024">
    <property type="component" value="Unassembled WGS sequence"/>
</dbReference>
<reference evidence="8 10" key="1">
    <citation type="journal article" date="2016" name="BMC Genomics">
        <title>Consensus pan-genome assembly of the specialised wine bacterium Oenococcus oeni.</title>
        <authorList>
            <person name="Sternes P.R."/>
            <person name="Borneman A.R."/>
        </authorList>
    </citation>
    <scope>NUCLEOTIDE SEQUENCE [LARGE SCALE GENOMIC DNA]</scope>
    <source>
        <strain evidence="8 10">AWRIB661</strain>
    </source>
</reference>
<evidence type="ECO:0000256" key="6">
    <source>
        <dbReference type="HAMAP-Rule" id="MF_01369"/>
    </source>
</evidence>
<evidence type="ECO:0000256" key="1">
    <source>
        <dbReference type="ARBA" id="ARBA00006700"/>
    </source>
</evidence>
<evidence type="ECO:0000313" key="11">
    <source>
        <dbReference type="Proteomes" id="UP000294726"/>
    </source>
</evidence>